<gene>
    <name evidence="1" type="ORF">RUM44_009630</name>
</gene>
<evidence type="ECO:0000313" key="1">
    <source>
        <dbReference type="EMBL" id="KAK6627153.1"/>
    </source>
</evidence>
<protein>
    <submittedName>
        <fullName evidence="1">Uncharacterized protein</fullName>
    </submittedName>
</protein>
<proteinExistence type="predicted"/>
<name>A0ABR1ATH5_POLSC</name>
<keyword evidence="2" id="KW-1185">Reference proteome</keyword>
<sequence length="83" mass="8825">MSPTCASGFHCPPTDDPIYGFAEETTTLPSGLAVVSQDAFYPHELDKSIGKSPTLILVGTEFRKGECSVDESDPSDPLFSSAQ</sequence>
<dbReference type="EMBL" id="JAWJWF010000045">
    <property type="protein sequence ID" value="KAK6627153.1"/>
    <property type="molecule type" value="Genomic_DNA"/>
</dbReference>
<organism evidence="1 2">
    <name type="scientific">Polyplax serrata</name>
    <name type="common">Common mouse louse</name>
    <dbReference type="NCBI Taxonomy" id="468196"/>
    <lineage>
        <taxon>Eukaryota</taxon>
        <taxon>Metazoa</taxon>
        <taxon>Ecdysozoa</taxon>
        <taxon>Arthropoda</taxon>
        <taxon>Hexapoda</taxon>
        <taxon>Insecta</taxon>
        <taxon>Pterygota</taxon>
        <taxon>Neoptera</taxon>
        <taxon>Paraneoptera</taxon>
        <taxon>Psocodea</taxon>
        <taxon>Troctomorpha</taxon>
        <taxon>Phthiraptera</taxon>
        <taxon>Anoplura</taxon>
        <taxon>Polyplacidae</taxon>
        <taxon>Polyplax</taxon>
    </lineage>
</organism>
<reference evidence="1 2" key="1">
    <citation type="submission" date="2023-09" db="EMBL/GenBank/DDBJ databases">
        <title>Genomes of two closely related lineages of the louse Polyplax serrata with different host specificities.</title>
        <authorList>
            <person name="Martinu J."/>
            <person name="Tarabai H."/>
            <person name="Stefka J."/>
            <person name="Hypsa V."/>
        </authorList>
    </citation>
    <scope>NUCLEOTIDE SEQUENCE [LARGE SCALE GENOMIC DNA]</scope>
    <source>
        <strain evidence="1">98ZLc_SE</strain>
    </source>
</reference>
<dbReference type="Proteomes" id="UP001359485">
    <property type="component" value="Unassembled WGS sequence"/>
</dbReference>
<evidence type="ECO:0000313" key="2">
    <source>
        <dbReference type="Proteomes" id="UP001359485"/>
    </source>
</evidence>
<comment type="caution">
    <text evidence="1">The sequence shown here is derived from an EMBL/GenBank/DDBJ whole genome shotgun (WGS) entry which is preliminary data.</text>
</comment>
<accession>A0ABR1ATH5</accession>